<keyword evidence="2" id="KW-1185">Reference proteome</keyword>
<sequence>MTSIAERRAKLMALAKDDKVMFTPSSKPTPQTTKARLMALAQDDSIMFKPAPKPKAPTNFLSLPREIQQNILYLSQDLDVAYKKDGPLLDDKLLMQYHLLIGSPLM</sequence>
<dbReference type="EMBL" id="SNSC02000010">
    <property type="protein sequence ID" value="TID20965.1"/>
    <property type="molecule type" value="Genomic_DNA"/>
</dbReference>
<dbReference type="AlphaFoldDB" id="A0A4Z1P0A3"/>
<protein>
    <submittedName>
        <fullName evidence="1">Uncharacterized protein</fullName>
    </submittedName>
</protein>
<comment type="caution">
    <text evidence="1">The sequence shown here is derived from an EMBL/GenBank/DDBJ whole genome shotgun (WGS) entry which is preliminary data.</text>
</comment>
<gene>
    <name evidence="1" type="ORF">E6O75_ATG05730</name>
</gene>
<proteinExistence type="predicted"/>
<evidence type="ECO:0000313" key="1">
    <source>
        <dbReference type="EMBL" id="TID20965.1"/>
    </source>
</evidence>
<reference evidence="1 2" key="1">
    <citation type="submission" date="2019-04" db="EMBL/GenBank/DDBJ databases">
        <title>High contiguity whole genome sequence and gene annotation resource for two Venturia nashicola isolates.</title>
        <authorList>
            <person name="Prokchorchik M."/>
            <person name="Won K."/>
            <person name="Lee Y."/>
            <person name="Choi E.D."/>
            <person name="Segonzac C."/>
            <person name="Sohn K.H."/>
        </authorList>
    </citation>
    <scope>NUCLEOTIDE SEQUENCE [LARGE SCALE GENOMIC DNA]</scope>
    <source>
        <strain evidence="1 2">PRI2</strain>
    </source>
</reference>
<evidence type="ECO:0000313" key="2">
    <source>
        <dbReference type="Proteomes" id="UP000298493"/>
    </source>
</evidence>
<dbReference type="Proteomes" id="UP000298493">
    <property type="component" value="Unassembled WGS sequence"/>
</dbReference>
<name>A0A4Z1P0A3_9PEZI</name>
<accession>A0A4Z1P0A3</accession>
<organism evidence="1 2">
    <name type="scientific">Venturia nashicola</name>
    <dbReference type="NCBI Taxonomy" id="86259"/>
    <lineage>
        <taxon>Eukaryota</taxon>
        <taxon>Fungi</taxon>
        <taxon>Dikarya</taxon>
        <taxon>Ascomycota</taxon>
        <taxon>Pezizomycotina</taxon>
        <taxon>Dothideomycetes</taxon>
        <taxon>Pleosporomycetidae</taxon>
        <taxon>Venturiales</taxon>
        <taxon>Venturiaceae</taxon>
        <taxon>Venturia</taxon>
    </lineage>
</organism>